<evidence type="ECO:0000313" key="13">
    <source>
        <dbReference type="EMBL" id="EAU40862.1"/>
    </source>
</evidence>
<dbReference type="EC" id="2.7.7.18" evidence="11"/>
<comment type="similarity">
    <text evidence="3 11">Belongs to the NadD family.</text>
</comment>
<keyword evidence="5 11" id="KW-0808">Transferase</keyword>
<dbReference type="InterPro" id="IPR004821">
    <property type="entry name" value="Cyt_trans-like"/>
</dbReference>
<evidence type="ECO:0000256" key="7">
    <source>
        <dbReference type="ARBA" id="ARBA00022741"/>
    </source>
</evidence>
<comment type="function">
    <text evidence="1 11">Catalyzes the reversible adenylation of nicotinate mononucleotide (NaMN) to nicotinic acid adenine dinucleotide (NaAD).</text>
</comment>
<evidence type="ECO:0000256" key="2">
    <source>
        <dbReference type="ARBA" id="ARBA00005019"/>
    </source>
</evidence>
<dbReference type="SUPFAM" id="SSF52374">
    <property type="entry name" value="Nucleotidylyl transferase"/>
    <property type="match status" value="1"/>
</dbReference>
<proteinExistence type="inferred from homology"/>
<dbReference type="NCBIfam" id="TIGR00125">
    <property type="entry name" value="cyt_tran_rel"/>
    <property type="match status" value="1"/>
</dbReference>
<dbReference type="STRING" id="217511.GCA_001463845_01943"/>
<dbReference type="UniPathway" id="UPA00253">
    <property type="reaction ID" value="UER00332"/>
</dbReference>
<dbReference type="PANTHER" id="PTHR39321">
    <property type="entry name" value="NICOTINATE-NUCLEOTIDE ADENYLYLTRANSFERASE-RELATED"/>
    <property type="match status" value="1"/>
</dbReference>
<evidence type="ECO:0000256" key="9">
    <source>
        <dbReference type="ARBA" id="ARBA00023027"/>
    </source>
</evidence>
<keyword evidence="9 11" id="KW-0520">NAD</keyword>
<keyword evidence="6 11" id="KW-0548">Nucleotidyltransferase</keyword>
<comment type="caution">
    <text evidence="13">The sequence shown here is derived from an EMBL/GenBank/DDBJ whole genome shotgun (WGS) entry which is preliminary data.</text>
</comment>
<keyword evidence="4 11" id="KW-0662">Pyridine nucleotide biosynthesis</keyword>
<evidence type="ECO:0000256" key="4">
    <source>
        <dbReference type="ARBA" id="ARBA00022642"/>
    </source>
</evidence>
<evidence type="ECO:0000259" key="12">
    <source>
        <dbReference type="Pfam" id="PF01467"/>
    </source>
</evidence>
<dbReference type="NCBIfam" id="NF000845">
    <property type="entry name" value="PRK00071.2-4"/>
    <property type="match status" value="1"/>
</dbReference>
<reference evidence="13 14" key="1">
    <citation type="journal article" date="2010" name="J. Bacteriol.">
        <title>Genome sequence of Fulvimarina pelagi HTCC2506T, a Mn(II)-oxidizing alphaproteobacterium possessing an aerobic anoxygenic photosynthetic gene cluster and Xanthorhodopsin.</title>
        <authorList>
            <person name="Kang I."/>
            <person name="Oh H.M."/>
            <person name="Lim S.I."/>
            <person name="Ferriera S."/>
            <person name="Giovannoni S.J."/>
            <person name="Cho J.C."/>
        </authorList>
    </citation>
    <scope>NUCLEOTIDE SEQUENCE [LARGE SCALE GENOMIC DNA]</scope>
    <source>
        <strain evidence="13 14">HTCC2506</strain>
    </source>
</reference>
<accession>Q0G0X7</accession>
<dbReference type="AlphaFoldDB" id="Q0G0X7"/>
<evidence type="ECO:0000256" key="8">
    <source>
        <dbReference type="ARBA" id="ARBA00022840"/>
    </source>
</evidence>
<dbReference type="GO" id="GO:0004515">
    <property type="term" value="F:nicotinate-nucleotide adenylyltransferase activity"/>
    <property type="evidence" value="ECO:0007669"/>
    <property type="project" value="UniProtKB-UniRule"/>
</dbReference>
<comment type="pathway">
    <text evidence="2 11">Cofactor biosynthesis; NAD(+) biosynthesis; deamido-NAD(+) from nicotinate D-ribonucleotide: step 1/1.</text>
</comment>
<evidence type="ECO:0000256" key="10">
    <source>
        <dbReference type="ARBA" id="ARBA00048721"/>
    </source>
</evidence>
<dbReference type="Pfam" id="PF01467">
    <property type="entry name" value="CTP_transf_like"/>
    <property type="match status" value="1"/>
</dbReference>
<feature type="domain" description="Cytidyltransferase-like" evidence="12">
    <location>
        <begin position="10"/>
        <end position="188"/>
    </location>
</feature>
<dbReference type="NCBIfam" id="TIGR00482">
    <property type="entry name" value="nicotinate (nicotinamide) nucleotide adenylyltransferase"/>
    <property type="match status" value="1"/>
</dbReference>
<evidence type="ECO:0000256" key="6">
    <source>
        <dbReference type="ARBA" id="ARBA00022695"/>
    </source>
</evidence>
<sequence>MAGAGQAIGLYGGSFNPPHEGHLLVAERAIKRLSLDAVWWLVTPGNPLKDHGELRPLSDRLDAVRDLARGPQHRATAFEAAYHVRYTADTIRIARQRVPHGNFVWIMGADSLTSFHRWQDWQTIAETVPIAVVDRPGDTLSTLSSKFAIRYERFRIPEHEAGTLAFRPAPAWTFLHGTRTAMSSTALRDKR</sequence>
<dbReference type="NCBIfam" id="NF000843">
    <property type="entry name" value="PRK00071.2-2"/>
    <property type="match status" value="1"/>
</dbReference>
<evidence type="ECO:0000256" key="5">
    <source>
        <dbReference type="ARBA" id="ARBA00022679"/>
    </source>
</evidence>
<evidence type="ECO:0000256" key="3">
    <source>
        <dbReference type="ARBA" id="ARBA00009014"/>
    </source>
</evidence>
<dbReference type="HOGENOM" id="CLU_069765_2_0_5"/>
<dbReference type="EMBL" id="AATP01000005">
    <property type="protein sequence ID" value="EAU40862.1"/>
    <property type="molecule type" value="Genomic_DNA"/>
</dbReference>
<comment type="catalytic activity">
    <reaction evidence="10 11">
        <text>nicotinate beta-D-ribonucleotide + ATP + H(+) = deamido-NAD(+) + diphosphate</text>
        <dbReference type="Rhea" id="RHEA:22860"/>
        <dbReference type="ChEBI" id="CHEBI:15378"/>
        <dbReference type="ChEBI" id="CHEBI:30616"/>
        <dbReference type="ChEBI" id="CHEBI:33019"/>
        <dbReference type="ChEBI" id="CHEBI:57502"/>
        <dbReference type="ChEBI" id="CHEBI:58437"/>
        <dbReference type="EC" id="2.7.7.18"/>
    </reaction>
</comment>
<gene>
    <name evidence="11 13" type="primary">nadD</name>
    <name evidence="13" type="ORF">FP2506_18279</name>
</gene>
<dbReference type="PANTHER" id="PTHR39321:SF3">
    <property type="entry name" value="PHOSPHOPANTETHEINE ADENYLYLTRANSFERASE"/>
    <property type="match status" value="1"/>
</dbReference>
<evidence type="ECO:0000256" key="11">
    <source>
        <dbReference type="HAMAP-Rule" id="MF_00244"/>
    </source>
</evidence>
<keyword evidence="8 11" id="KW-0067">ATP-binding</keyword>
<dbReference type="HAMAP" id="MF_00244">
    <property type="entry name" value="NaMN_adenylyltr"/>
    <property type="match status" value="1"/>
</dbReference>
<keyword evidence="7 11" id="KW-0547">Nucleotide-binding</keyword>
<dbReference type="Proteomes" id="UP000004310">
    <property type="component" value="Unassembled WGS sequence"/>
</dbReference>
<protein>
    <recommendedName>
        <fullName evidence="11">Probable nicotinate-nucleotide adenylyltransferase</fullName>
        <ecNumber evidence="11">2.7.7.18</ecNumber>
    </recommendedName>
    <alternativeName>
        <fullName evidence="11">Deamido-NAD(+) diphosphorylase</fullName>
    </alternativeName>
    <alternativeName>
        <fullName evidence="11">Deamido-NAD(+) pyrophosphorylase</fullName>
    </alternativeName>
    <alternativeName>
        <fullName evidence="11">Nicotinate mononucleotide adenylyltransferase</fullName>
        <shortName evidence="11">NaMN adenylyltransferase</shortName>
    </alternativeName>
</protein>
<dbReference type="RefSeq" id="WP_007068770.1">
    <property type="nucleotide sequence ID" value="NZ_DS022272.1"/>
</dbReference>
<dbReference type="GO" id="GO:0009435">
    <property type="term" value="P:NAD+ biosynthetic process"/>
    <property type="evidence" value="ECO:0007669"/>
    <property type="project" value="UniProtKB-UniRule"/>
</dbReference>
<dbReference type="InterPro" id="IPR005248">
    <property type="entry name" value="NadD/NMNAT"/>
</dbReference>
<dbReference type="InterPro" id="IPR014729">
    <property type="entry name" value="Rossmann-like_a/b/a_fold"/>
</dbReference>
<name>Q0G0X7_9HYPH</name>
<evidence type="ECO:0000313" key="14">
    <source>
        <dbReference type="Proteomes" id="UP000004310"/>
    </source>
</evidence>
<organism evidence="13 14">
    <name type="scientific">Fulvimarina pelagi HTCC2506</name>
    <dbReference type="NCBI Taxonomy" id="314231"/>
    <lineage>
        <taxon>Bacteria</taxon>
        <taxon>Pseudomonadati</taxon>
        <taxon>Pseudomonadota</taxon>
        <taxon>Alphaproteobacteria</taxon>
        <taxon>Hyphomicrobiales</taxon>
        <taxon>Aurantimonadaceae</taxon>
        <taxon>Fulvimarina</taxon>
    </lineage>
</organism>
<dbReference type="CDD" id="cd02165">
    <property type="entry name" value="NMNAT"/>
    <property type="match status" value="1"/>
</dbReference>
<evidence type="ECO:0000256" key="1">
    <source>
        <dbReference type="ARBA" id="ARBA00002324"/>
    </source>
</evidence>
<keyword evidence="14" id="KW-1185">Reference proteome</keyword>
<dbReference type="GO" id="GO:0005524">
    <property type="term" value="F:ATP binding"/>
    <property type="evidence" value="ECO:0007669"/>
    <property type="project" value="UniProtKB-KW"/>
</dbReference>
<dbReference type="Gene3D" id="3.40.50.620">
    <property type="entry name" value="HUPs"/>
    <property type="match status" value="1"/>
</dbReference>
<dbReference type="eggNOG" id="COG1057">
    <property type="taxonomic scope" value="Bacteria"/>
</dbReference>